<dbReference type="EMBL" id="VTOW01000001">
    <property type="protein sequence ID" value="NKE70767.1"/>
    <property type="molecule type" value="Genomic_DNA"/>
</dbReference>
<sequence>MMSEGIAWILMYAGAGFLLLAAVGIFRFPDLYSRMQAATKGATLGIALMLLGVAVYFAELGVTTRALLVIVFFFLTAPVAAHMLGRAAYILGVPLWEGTIGDELKGRYSLETRVLRSEQNSTSASSSSEAGRDPIPPP</sequence>
<feature type="transmembrane region" description="Helical" evidence="2">
    <location>
        <begin position="38"/>
        <end position="58"/>
    </location>
</feature>
<accession>A0A7X6DP28</accession>
<evidence type="ECO:0000313" key="4">
    <source>
        <dbReference type="Proteomes" id="UP000534783"/>
    </source>
</evidence>
<proteinExistence type="predicted"/>
<keyword evidence="2" id="KW-0472">Membrane</keyword>
<dbReference type="Pfam" id="PF03334">
    <property type="entry name" value="PhaG_MnhG_YufB"/>
    <property type="match status" value="1"/>
</dbReference>
<dbReference type="NCBIfam" id="TIGR01300">
    <property type="entry name" value="CPA3_mnhG_phaG"/>
    <property type="match status" value="1"/>
</dbReference>
<dbReference type="InterPro" id="IPR005133">
    <property type="entry name" value="PhaG_MnhG_YufB"/>
</dbReference>
<feature type="compositionally biased region" description="Low complexity" evidence="1">
    <location>
        <begin position="117"/>
        <end position="128"/>
    </location>
</feature>
<keyword evidence="2" id="KW-1133">Transmembrane helix</keyword>
<feature type="region of interest" description="Disordered" evidence="1">
    <location>
        <begin position="116"/>
        <end position="138"/>
    </location>
</feature>
<keyword evidence="4" id="KW-1185">Reference proteome</keyword>
<comment type="caution">
    <text evidence="3">The sequence shown here is derived from an EMBL/GenBank/DDBJ whole genome shotgun (WGS) entry which is preliminary data.</text>
</comment>
<name>A0A7X6DP28_9BACT</name>
<organism evidence="3 4">
    <name type="scientific">Candidatus Manganitrophus noduliformans</name>
    <dbReference type="NCBI Taxonomy" id="2606439"/>
    <lineage>
        <taxon>Bacteria</taxon>
        <taxon>Pseudomonadati</taxon>
        <taxon>Nitrospirota</taxon>
        <taxon>Nitrospiria</taxon>
        <taxon>Candidatus Troglogloeales</taxon>
        <taxon>Candidatus Manganitrophaceae</taxon>
        <taxon>Candidatus Manganitrophus</taxon>
    </lineage>
</organism>
<keyword evidence="2" id="KW-0812">Transmembrane</keyword>
<dbReference type="RefSeq" id="WP_168059002.1">
    <property type="nucleotide sequence ID" value="NZ_VTOW01000001.1"/>
</dbReference>
<dbReference type="GO" id="GO:0015385">
    <property type="term" value="F:sodium:proton antiporter activity"/>
    <property type="evidence" value="ECO:0007669"/>
    <property type="project" value="TreeGrafter"/>
</dbReference>
<dbReference type="PANTHER" id="PTHR34703">
    <property type="entry name" value="ANTIPORTER SUBUNIT MNHG2-RELATED"/>
    <property type="match status" value="1"/>
</dbReference>
<evidence type="ECO:0000256" key="2">
    <source>
        <dbReference type="SAM" id="Phobius"/>
    </source>
</evidence>
<protein>
    <submittedName>
        <fullName evidence="3">Monovalent cation/H(+) antiporter subunit G</fullName>
    </submittedName>
</protein>
<dbReference type="AlphaFoldDB" id="A0A7X6DP28"/>
<evidence type="ECO:0000313" key="3">
    <source>
        <dbReference type="EMBL" id="NKE70767.1"/>
    </source>
</evidence>
<reference evidence="3 4" key="1">
    <citation type="journal article" date="2020" name="Nature">
        <title>Bacterial chemolithoautotrophy via manganese oxidation.</title>
        <authorList>
            <person name="Yu H."/>
            <person name="Leadbetter J.R."/>
        </authorList>
    </citation>
    <scope>NUCLEOTIDE SEQUENCE [LARGE SCALE GENOMIC DNA]</scope>
    <source>
        <strain evidence="3 4">Mn-1</strain>
    </source>
</reference>
<dbReference type="PANTHER" id="PTHR34703:SF1">
    <property type="entry name" value="ANTIPORTER SUBUNIT MNHG2-RELATED"/>
    <property type="match status" value="1"/>
</dbReference>
<evidence type="ECO:0000256" key="1">
    <source>
        <dbReference type="SAM" id="MobiDB-lite"/>
    </source>
</evidence>
<dbReference type="Proteomes" id="UP000534783">
    <property type="component" value="Unassembled WGS sequence"/>
</dbReference>
<feature type="transmembrane region" description="Helical" evidence="2">
    <location>
        <begin position="6"/>
        <end position="26"/>
    </location>
</feature>
<gene>
    <name evidence="3" type="ORF">MNODULE_08450</name>
</gene>
<feature type="transmembrane region" description="Helical" evidence="2">
    <location>
        <begin position="64"/>
        <end position="84"/>
    </location>
</feature>
<dbReference type="NCBIfam" id="NF009314">
    <property type="entry name" value="PRK12674.1-2"/>
    <property type="match status" value="1"/>
</dbReference>